<protein>
    <submittedName>
        <fullName evidence="1">Uncharacterized protein</fullName>
    </submittedName>
</protein>
<dbReference type="Proteomes" id="UP000075884">
    <property type="component" value="Unassembled WGS sequence"/>
</dbReference>
<evidence type="ECO:0000313" key="1">
    <source>
        <dbReference type="EnsemblMetazoa" id="ADIR007377-PA"/>
    </source>
</evidence>
<reference evidence="2" key="1">
    <citation type="submission" date="2013-03" db="EMBL/GenBank/DDBJ databases">
        <title>The Genome Sequence of Anopheles dirus WRAIR2.</title>
        <authorList>
            <consortium name="The Broad Institute Genomics Platform"/>
            <person name="Neafsey D.E."/>
            <person name="Walton C."/>
            <person name="Walker B."/>
            <person name="Young S.K."/>
            <person name="Zeng Q."/>
            <person name="Gargeya S."/>
            <person name="Fitzgerald M."/>
            <person name="Haas B."/>
            <person name="Abouelleil A."/>
            <person name="Allen A.W."/>
            <person name="Alvarado L."/>
            <person name="Arachchi H.M."/>
            <person name="Berlin A.M."/>
            <person name="Chapman S.B."/>
            <person name="Gainer-Dewar J."/>
            <person name="Goldberg J."/>
            <person name="Griggs A."/>
            <person name="Gujja S."/>
            <person name="Hansen M."/>
            <person name="Howarth C."/>
            <person name="Imamovic A."/>
            <person name="Ireland A."/>
            <person name="Larimer J."/>
            <person name="McCowan C."/>
            <person name="Murphy C."/>
            <person name="Pearson M."/>
            <person name="Poon T.W."/>
            <person name="Priest M."/>
            <person name="Roberts A."/>
            <person name="Saif S."/>
            <person name="Shea T."/>
            <person name="Sisk P."/>
            <person name="Sykes S."/>
            <person name="Wortman J."/>
            <person name="Nusbaum C."/>
            <person name="Birren B."/>
        </authorList>
    </citation>
    <scope>NUCLEOTIDE SEQUENCE [LARGE SCALE GENOMIC DNA]</scope>
    <source>
        <strain evidence="2">WRAIR2</strain>
    </source>
</reference>
<sequence length="298" mass="32041">CHSRVNVWNGQLCAQQTVRDTHISRHRSGRLKFWKVITCSPATTKKQTNMATKASSCCKLMATLYCLCFVARVCVAGPLPQELAKDSSASTSEEDQGYPLNSLYSPVEYGTTVESEETTLVGTNGTHNTTKELYVIKAVVYEIGILADVPENETLEGDEPITHQQVDLSFFSHGGNDTHLNLGDIPVPIQTSVQGQVFTGIAPVHVGTVPTSLTDLLSALPISGTVVNISQTNSSYVEVHKHNISDAAVLLNQHDLGSLPFASSASEPLVPASVDETVLGLSTKTKQLPSAQEEAKHE</sequence>
<keyword evidence="2" id="KW-1185">Reference proteome</keyword>
<dbReference type="AlphaFoldDB" id="A0A182NIA4"/>
<organism evidence="1 2">
    <name type="scientific">Anopheles dirus</name>
    <dbReference type="NCBI Taxonomy" id="7168"/>
    <lineage>
        <taxon>Eukaryota</taxon>
        <taxon>Metazoa</taxon>
        <taxon>Ecdysozoa</taxon>
        <taxon>Arthropoda</taxon>
        <taxon>Hexapoda</taxon>
        <taxon>Insecta</taxon>
        <taxon>Pterygota</taxon>
        <taxon>Neoptera</taxon>
        <taxon>Endopterygota</taxon>
        <taxon>Diptera</taxon>
        <taxon>Nematocera</taxon>
        <taxon>Culicoidea</taxon>
        <taxon>Culicidae</taxon>
        <taxon>Anophelinae</taxon>
        <taxon>Anopheles</taxon>
    </lineage>
</organism>
<reference evidence="1" key="2">
    <citation type="submission" date="2020-05" db="UniProtKB">
        <authorList>
            <consortium name="EnsemblMetazoa"/>
        </authorList>
    </citation>
    <scope>IDENTIFICATION</scope>
    <source>
        <strain evidence="1">WRAIR2</strain>
    </source>
</reference>
<proteinExistence type="predicted"/>
<dbReference type="VEuPathDB" id="VectorBase:ADIR007377"/>
<evidence type="ECO:0000313" key="2">
    <source>
        <dbReference type="Proteomes" id="UP000075884"/>
    </source>
</evidence>
<accession>A0A182NIA4</accession>
<name>A0A182NIA4_9DIPT</name>
<dbReference type="EnsemblMetazoa" id="ADIR007377-RA">
    <property type="protein sequence ID" value="ADIR007377-PA"/>
    <property type="gene ID" value="ADIR007377"/>
</dbReference>